<organism evidence="1 2">
    <name type="scientific">Solea senegalensis</name>
    <name type="common">Senegalese sole</name>
    <dbReference type="NCBI Taxonomy" id="28829"/>
    <lineage>
        <taxon>Eukaryota</taxon>
        <taxon>Metazoa</taxon>
        <taxon>Chordata</taxon>
        <taxon>Craniata</taxon>
        <taxon>Vertebrata</taxon>
        <taxon>Euteleostomi</taxon>
        <taxon>Actinopterygii</taxon>
        <taxon>Neopterygii</taxon>
        <taxon>Teleostei</taxon>
        <taxon>Neoteleostei</taxon>
        <taxon>Acanthomorphata</taxon>
        <taxon>Carangaria</taxon>
        <taxon>Pleuronectiformes</taxon>
        <taxon>Pleuronectoidei</taxon>
        <taxon>Soleidae</taxon>
        <taxon>Solea</taxon>
    </lineage>
</organism>
<keyword evidence="2" id="KW-1185">Reference proteome</keyword>
<dbReference type="AlphaFoldDB" id="A0AAV6T4D5"/>
<reference evidence="1 2" key="1">
    <citation type="journal article" date="2021" name="Sci. Rep.">
        <title>Chromosome anchoring in Senegalese sole (Solea senegalensis) reveals sex-associated markers and genome rearrangements in flatfish.</title>
        <authorList>
            <person name="Guerrero-Cozar I."/>
            <person name="Gomez-Garrido J."/>
            <person name="Berbel C."/>
            <person name="Martinez-Blanch J.F."/>
            <person name="Alioto T."/>
            <person name="Claros M.G."/>
            <person name="Gagnaire P.A."/>
            <person name="Manchado M."/>
        </authorList>
    </citation>
    <scope>NUCLEOTIDE SEQUENCE [LARGE SCALE GENOMIC DNA]</scope>
    <source>
        <strain evidence="1">Sse05_10M</strain>
    </source>
</reference>
<sequence>MDMKTGDTDREFSVNTLTRQPMWDVPCCAENESHAVDAQLTPLKICGPTKSKPLKTDFQPRNPKIPLYPLLFHFLLKNLDKLPPHVFEGAPWERGPRRIQCAADGTPTLIAVKHREQHAVMLSICSAQQHHTHEVLYLLVPHVVPRLT</sequence>
<name>A0AAV6T4D5_SOLSE</name>
<evidence type="ECO:0000313" key="2">
    <source>
        <dbReference type="Proteomes" id="UP000693946"/>
    </source>
</evidence>
<dbReference type="Proteomes" id="UP000693946">
    <property type="component" value="Linkage Group LG1"/>
</dbReference>
<gene>
    <name evidence="1" type="ORF">JOB18_005294</name>
</gene>
<protein>
    <submittedName>
        <fullName evidence="1">Uncharacterized protein</fullName>
    </submittedName>
</protein>
<proteinExistence type="predicted"/>
<evidence type="ECO:0000313" key="1">
    <source>
        <dbReference type="EMBL" id="KAG7523983.1"/>
    </source>
</evidence>
<comment type="caution">
    <text evidence="1">The sequence shown here is derived from an EMBL/GenBank/DDBJ whole genome shotgun (WGS) entry which is preliminary data.</text>
</comment>
<dbReference type="EMBL" id="JAGKHQ010000001">
    <property type="protein sequence ID" value="KAG7523983.1"/>
    <property type="molecule type" value="Genomic_DNA"/>
</dbReference>
<accession>A0AAV6T4D5</accession>